<name>A0A066W7C7_TILAU</name>
<organism evidence="2 3">
    <name type="scientific">Tilletiaria anomala (strain ATCC 24038 / CBS 436.72 / UBC 951)</name>
    <dbReference type="NCBI Taxonomy" id="1037660"/>
    <lineage>
        <taxon>Eukaryota</taxon>
        <taxon>Fungi</taxon>
        <taxon>Dikarya</taxon>
        <taxon>Basidiomycota</taxon>
        <taxon>Ustilaginomycotina</taxon>
        <taxon>Exobasidiomycetes</taxon>
        <taxon>Georgefischeriales</taxon>
        <taxon>Tilletiariaceae</taxon>
        <taxon>Tilletiaria</taxon>
    </lineage>
</organism>
<keyword evidence="3" id="KW-1185">Reference proteome</keyword>
<dbReference type="HOGENOM" id="CLU_1050469_0_0_1"/>
<feature type="region of interest" description="Disordered" evidence="1">
    <location>
        <begin position="186"/>
        <end position="249"/>
    </location>
</feature>
<protein>
    <submittedName>
        <fullName evidence="2">Uncharacterized protein</fullName>
    </submittedName>
</protein>
<sequence length="265" mass="27789">MYQLPSVTMGRQKGSSSASNGRHVVSIGGAEFVPPRSVAPPPSYQQADERKYGSSASSYQSHPRLFGSPLPPPPAAYAPARAHAMPAEHTYRGAGHRRYSSSMDSGATSNSPPLSSSLSSCAMAFSTMSTSAASFGTSSSPPALASMSWQAQQNLYAKALYEHTRRMWQNERRAMEAVAHGLAPDAAPPMRNSSMRGSAEVYQQVSAASSSSQSDGSGVSGGAGPRRARGVKVSKHSVSHMSQATVNGDGWLGRAKSLKRSLGIV</sequence>
<feature type="region of interest" description="Disordered" evidence="1">
    <location>
        <begin position="1"/>
        <end position="78"/>
    </location>
</feature>
<evidence type="ECO:0000313" key="3">
    <source>
        <dbReference type="Proteomes" id="UP000027361"/>
    </source>
</evidence>
<dbReference type="Proteomes" id="UP000027361">
    <property type="component" value="Unassembled WGS sequence"/>
</dbReference>
<feature type="region of interest" description="Disordered" evidence="1">
    <location>
        <begin position="92"/>
        <end position="116"/>
    </location>
</feature>
<dbReference type="EMBL" id="JMSN01000025">
    <property type="protein sequence ID" value="KDN48428.1"/>
    <property type="molecule type" value="Genomic_DNA"/>
</dbReference>
<dbReference type="RefSeq" id="XP_013244084.1">
    <property type="nucleotide sequence ID" value="XM_013388630.1"/>
</dbReference>
<gene>
    <name evidence="2" type="ORF">K437DRAFT_262234</name>
</gene>
<dbReference type="AlphaFoldDB" id="A0A066W7C7"/>
<accession>A0A066W7C7</accession>
<evidence type="ECO:0000313" key="2">
    <source>
        <dbReference type="EMBL" id="KDN48428.1"/>
    </source>
</evidence>
<feature type="compositionally biased region" description="Low complexity" evidence="1">
    <location>
        <begin position="203"/>
        <end position="217"/>
    </location>
</feature>
<reference evidence="2 3" key="1">
    <citation type="submission" date="2014-05" db="EMBL/GenBank/DDBJ databases">
        <title>Draft genome sequence of a rare smut relative, Tilletiaria anomala UBC 951.</title>
        <authorList>
            <consortium name="DOE Joint Genome Institute"/>
            <person name="Toome M."/>
            <person name="Kuo A."/>
            <person name="Henrissat B."/>
            <person name="Lipzen A."/>
            <person name="Tritt A."/>
            <person name="Yoshinaga Y."/>
            <person name="Zane M."/>
            <person name="Barry K."/>
            <person name="Grigoriev I.V."/>
            <person name="Spatafora J.W."/>
            <person name="Aimea M.C."/>
        </authorList>
    </citation>
    <scope>NUCLEOTIDE SEQUENCE [LARGE SCALE GENOMIC DNA]</scope>
    <source>
        <strain evidence="2 3">UBC 951</strain>
    </source>
</reference>
<dbReference type="InParanoid" id="A0A066W7C7"/>
<evidence type="ECO:0000256" key="1">
    <source>
        <dbReference type="SAM" id="MobiDB-lite"/>
    </source>
</evidence>
<feature type="compositionally biased region" description="Basic residues" evidence="1">
    <location>
        <begin position="226"/>
        <end position="238"/>
    </location>
</feature>
<comment type="caution">
    <text evidence="2">The sequence shown here is derived from an EMBL/GenBank/DDBJ whole genome shotgun (WGS) entry which is preliminary data.</text>
</comment>
<proteinExistence type="predicted"/>
<dbReference type="GeneID" id="25265621"/>